<sequence length="434" mass="51695">MEFSQLSRMNEKIQELYSAMLAVMPLERMDEDPFDYFRNETDHIVETMETVLRDVGNRKLEMQQEIDALVSEMRKNCADIEVPMPSVPDLCNLSVVREYVKNESGRIMVLKKGIEGRMETVIEEIEQIKGEIFDIGMEDIRCTELMPMKGEDCVSVVNLRELEVYRDSLRNKREGMERSRDRLYGELCVFLSQLSKEDTEVRIDQKIFVLEGLHKKYKEEVERKDLEFRGLEAEIRRREGYLGMPYKEIEMDLSDENMALMRKYGEHLRREQERQLDEIYEKKRCLLRSLLDVFGEDMKDYKRTEEDIEEMSRTIERLESKKDLFLSIRSLMEKRAGLVDKMNEFEKIASDPKRLFRSSLQLLSEEKFRNSAYPNLIRVEEAIFKLLDEYEDRFGKLLKDGVDFKESLRKEVENRIVNKTVFISRFDSPSRKKR</sequence>
<evidence type="ECO:0000313" key="2">
    <source>
        <dbReference type="EMBL" id="AGE95383.1"/>
    </source>
</evidence>
<keyword evidence="1" id="KW-0175">Coiled coil</keyword>
<dbReference type="VEuPathDB" id="MicrosporidiaDB:ECU05_0430"/>
<dbReference type="Gene3D" id="1.20.58.1520">
    <property type="match status" value="1"/>
</dbReference>
<gene>
    <name evidence="2" type="ORF">ECU05_0430</name>
</gene>
<protein>
    <submittedName>
        <fullName evidence="2">Uncharacterized protein</fullName>
    </submittedName>
</protein>
<feature type="coiled-coil region" evidence="1">
    <location>
        <begin position="159"/>
        <end position="186"/>
    </location>
</feature>
<proteinExistence type="predicted"/>
<accession>M1K3D7</accession>
<name>M1K3D7_ENCCN</name>
<reference evidence="2" key="1">
    <citation type="journal article" date="2013" name="Eukaryot. Cell">
        <title>Extremely Reduced Levels of Heterozygosity in the Vertebrate Pathogen Encephalitozoon cuniculi.</title>
        <authorList>
            <person name="Selman M."/>
            <person name="Sak B."/>
            <person name="Kvac M."/>
            <person name="Farinelli L."/>
            <person name="Weiss L.M."/>
            <person name="Corradi N."/>
        </authorList>
    </citation>
    <scope>NUCLEOTIDE SEQUENCE</scope>
</reference>
<dbReference type="OMA" id="NCADIEV"/>
<evidence type="ECO:0000256" key="1">
    <source>
        <dbReference type="SAM" id="Coils"/>
    </source>
</evidence>
<dbReference type="AlphaFoldDB" id="M1K3D7"/>
<dbReference type="VEuPathDB" id="MicrosporidiaDB:M970_050380"/>
<organism evidence="2">
    <name type="scientific">Encephalitozoon cuniculi</name>
    <name type="common">Microsporidian parasite</name>
    <dbReference type="NCBI Taxonomy" id="6035"/>
    <lineage>
        <taxon>Eukaryota</taxon>
        <taxon>Fungi</taxon>
        <taxon>Fungi incertae sedis</taxon>
        <taxon>Microsporidia</taxon>
        <taxon>Unikaryonidae</taxon>
        <taxon>Encephalitozoon</taxon>
    </lineage>
</organism>
<dbReference type="VEuPathDB" id="MicrosporidiaDB:AEWD_050380"/>
<dbReference type="EMBL" id="KC513607">
    <property type="protein sequence ID" value="AGE95383.1"/>
    <property type="molecule type" value="Genomic_DNA"/>
</dbReference>
<dbReference type="VEuPathDB" id="MicrosporidiaDB:AEWQ_050380"/>
<dbReference type="VEuPathDB" id="MicrosporidiaDB:AEWR_050380"/>
<dbReference type="Pfam" id="PF03999">
    <property type="entry name" value="MAP65_ASE1"/>
    <property type="match status" value="1"/>
</dbReference>